<reference evidence="8 9" key="1">
    <citation type="submission" date="2017-03" db="EMBL/GenBank/DDBJ databases">
        <title>Widespread Adenine N6-methylation of Active Genes in Fungi.</title>
        <authorList>
            <consortium name="DOE Joint Genome Institute"/>
            <person name="Mondo S.J."/>
            <person name="Dannebaum R.O."/>
            <person name="Kuo R.C."/>
            <person name="Louie K.B."/>
            <person name="Bewick A.J."/>
            <person name="Labutti K."/>
            <person name="Haridas S."/>
            <person name="Kuo A."/>
            <person name="Salamov A."/>
            <person name="Ahrendt S.R."/>
            <person name="Lau R."/>
            <person name="Bowen B.P."/>
            <person name="Lipzen A."/>
            <person name="Sullivan W."/>
            <person name="Andreopoulos W.B."/>
            <person name="Clum A."/>
            <person name="Lindquist E."/>
            <person name="Daum C."/>
            <person name="Northen T.R."/>
            <person name="Ramamoorthy G."/>
            <person name="Schmitz R.J."/>
            <person name="Gryganskyi A."/>
            <person name="Culley D."/>
            <person name="Magnuson J."/>
            <person name="James T.Y."/>
            <person name="O'Malley M.A."/>
            <person name="Stajich J.E."/>
            <person name="Spatafora J.W."/>
            <person name="Visel A."/>
            <person name="Grigoriev I.V."/>
        </authorList>
    </citation>
    <scope>NUCLEOTIDE SEQUENCE [LARGE SCALE GENOMIC DNA]</scope>
    <source>
        <strain evidence="8 9">NRRL Y-17943</strain>
    </source>
</reference>
<evidence type="ECO:0000256" key="3">
    <source>
        <dbReference type="ARBA" id="ARBA00021353"/>
    </source>
</evidence>
<evidence type="ECO:0000313" key="8">
    <source>
        <dbReference type="EMBL" id="ORX35570.1"/>
    </source>
</evidence>
<keyword evidence="9" id="KW-1185">Reference proteome</keyword>
<dbReference type="OrthoDB" id="337038at2759"/>
<evidence type="ECO:0000256" key="6">
    <source>
        <dbReference type="ARBA" id="ARBA00023136"/>
    </source>
</evidence>
<accession>A0A1Y1UC01</accession>
<comment type="function">
    <text evidence="1 7">Required for growth under high-pressure and low-temperature conditions.</text>
</comment>
<dbReference type="EMBL" id="NBSH01000010">
    <property type="protein sequence ID" value="ORX35570.1"/>
    <property type="molecule type" value="Genomic_DNA"/>
</dbReference>
<feature type="transmembrane region" description="Helical" evidence="7">
    <location>
        <begin position="80"/>
        <end position="100"/>
    </location>
</feature>
<dbReference type="Proteomes" id="UP000193218">
    <property type="component" value="Unassembled WGS sequence"/>
</dbReference>
<dbReference type="InterPro" id="IPR038869">
    <property type="entry name" value="DLT1"/>
</dbReference>
<evidence type="ECO:0000256" key="7">
    <source>
        <dbReference type="RuleBase" id="RU367100"/>
    </source>
</evidence>
<proteinExistence type="inferred from homology"/>
<evidence type="ECO:0000256" key="1">
    <source>
        <dbReference type="ARBA" id="ARBA00002489"/>
    </source>
</evidence>
<comment type="subcellular location">
    <subcellularLocation>
        <location evidence="7">Membrane</location>
        <topology evidence="7">Multi-pass membrane protein</topology>
    </subcellularLocation>
</comment>
<dbReference type="PANTHER" id="PTHR40021">
    <property type="entry name" value="DEFECT AT LOW TEMPERATURE PROTEIN 1"/>
    <property type="match status" value="1"/>
</dbReference>
<evidence type="ECO:0000256" key="4">
    <source>
        <dbReference type="ARBA" id="ARBA00022692"/>
    </source>
</evidence>
<dbReference type="PANTHER" id="PTHR40021:SF1">
    <property type="entry name" value="DEFECT AT LOW TEMPERATURE PROTEIN 1"/>
    <property type="match status" value="1"/>
</dbReference>
<dbReference type="STRING" id="4999.A0A1Y1UC01"/>
<keyword evidence="4 7" id="KW-0812">Transmembrane</keyword>
<gene>
    <name evidence="7" type="primary">DLT1</name>
    <name evidence="8" type="ORF">BD324DRAFT_630699</name>
</gene>
<evidence type="ECO:0000256" key="5">
    <source>
        <dbReference type="ARBA" id="ARBA00022989"/>
    </source>
</evidence>
<keyword evidence="6 7" id="KW-0472">Membrane</keyword>
<comment type="caution">
    <text evidence="8">The sequence shown here is derived from an EMBL/GenBank/DDBJ whole genome shotgun (WGS) entry which is preliminary data.</text>
</comment>
<organism evidence="8 9">
    <name type="scientific">Kockovaella imperatae</name>
    <dbReference type="NCBI Taxonomy" id="4999"/>
    <lineage>
        <taxon>Eukaryota</taxon>
        <taxon>Fungi</taxon>
        <taxon>Dikarya</taxon>
        <taxon>Basidiomycota</taxon>
        <taxon>Agaricomycotina</taxon>
        <taxon>Tremellomycetes</taxon>
        <taxon>Tremellales</taxon>
        <taxon>Cuniculitremaceae</taxon>
        <taxon>Kockovaella</taxon>
    </lineage>
</organism>
<evidence type="ECO:0000313" key="9">
    <source>
        <dbReference type="Proteomes" id="UP000193218"/>
    </source>
</evidence>
<name>A0A1Y1UC01_9TREE</name>
<comment type="similarity">
    <text evidence="2 7">Belongs to the DLT1 family.</text>
</comment>
<feature type="transmembrane region" description="Helical" evidence="7">
    <location>
        <begin position="112"/>
        <end position="134"/>
    </location>
</feature>
<keyword evidence="5 7" id="KW-1133">Transmembrane helix</keyword>
<sequence length="285" mass="32160">MHIVCLFDHSMVTRPPRHPLPLRPTTSQLSEPYPGYIGGFPQHDPILLNRTLTTIPRRPVRKKRQRTNVRLLQSILYQSSFYFFILVIAALLVGSAWGLGEQAWKTGDARRWNIAILVAAYVALGISAIIHLWSRLISIKRIIRTMPKPYMPTKQIDVPKRVADHIMTQYSRTAVIAHISQATKGEQEGWGRPGSKWENQHFRTYILGTLPTMMHALRCTPGPPLSLDPLFVAADEIKDSGAIRLFVNSYANLINKARFSGTEPDESDAVACDKIVDVVLLTWVC</sequence>
<dbReference type="GO" id="GO:0016020">
    <property type="term" value="C:membrane"/>
    <property type="evidence" value="ECO:0007669"/>
    <property type="project" value="UniProtKB-SubCell"/>
</dbReference>
<dbReference type="AlphaFoldDB" id="A0A1Y1UC01"/>
<protein>
    <recommendedName>
        <fullName evidence="3 7">Defect at low temperature protein 1</fullName>
    </recommendedName>
</protein>
<evidence type="ECO:0000256" key="2">
    <source>
        <dbReference type="ARBA" id="ARBA00005550"/>
    </source>
</evidence>
<dbReference type="InParanoid" id="A0A1Y1UC01"/>